<sequence>MKQNRTALNTTDNNLSLAELEDLLGEQHIGTSYDTPLRSDAFELGDHEKIKIIAGHFREIMQTLGLDLTDDSLNGTPGRVAKMFVKEVFSGLNPANKPNITLFDNKYQYNQMLVEKNITLYSNCEHHFVPIIGKAHIAYISSGKVIGLSKLNRIVQYYAQRPQVQERLTIQIANELKTILETDDVAVVIDAVHLCVSSRGIKDINSSTVTAEYSGAFLDKATKEEFLQYIRPM</sequence>
<feature type="binding site" evidence="6">
    <location>
        <position position="127"/>
    </location>
    <ligand>
        <name>Zn(2+)</name>
        <dbReference type="ChEBI" id="CHEBI:29105"/>
    </ligand>
</feature>
<evidence type="ECO:0000256" key="6">
    <source>
        <dbReference type="HAMAP-Rule" id="MF_00223"/>
    </source>
</evidence>
<dbReference type="PROSITE" id="PS00860">
    <property type="entry name" value="GTP_CYCLOHYDROL_1_2"/>
    <property type="match status" value="1"/>
</dbReference>
<evidence type="ECO:0000313" key="8">
    <source>
        <dbReference type="EMBL" id="ATP56550.1"/>
    </source>
</evidence>
<dbReference type="RefSeq" id="WP_099438492.1">
    <property type="nucleotide sequence ID" value="NZ_CP024091.1"/>
</dbReference>
<dbReference type="InterPro" id="IPR043133">
    <property type="entry name" value="GTP-CH-I_C/QueF"/>
</dbReference>
<dbReference type="KEGG" id="pgs:CPT03_08720"/>
<keyword evidence="9" id="KW-1185">Reference proteome</keyword>
<dbReference type="Gene3D" id="3.30.1130.10">
    <property type="match status" value="1"/>
</dbReference>
<dbReference type="EC" id="3.5.4.16" evidence="6"/>
<dbReference type="GO" id="GO:0006729">
    <property type="term" value="P:tetrahydrobiopterin biosynthetic process"/>
    <property type="evidence" value="ECO:0007669"/>
    <property type="project" value="TreeGrafter"/>
</dbReference>
<dbReference type="GO" id="GO:0005525">
    <property type="term" value="F:GTP binding"/>
    <property type="evidence" value="ECO:0007669"/>
    <property type="project" value="UniProtKB-KW"/>
</dbReference>
<dbReference type="HAMAP" id="MF_00223">
    <property type="entry name" value="FolE"/>
    <property type="match status" value="1"/>
</dbReference>
<comment type="subunit">
    <text evidence="6">Homopolymer.</text>
</comment>
<accession>A0A2D1U4L9</accession>
<evidence type="ECO:0000256" key="2">
    <source>
        <dbReference type="ARBA" id="ARBA00005080"/>
    </source>
</evidence>
<evidence type="ECO:0000256" key="4">
    <source>
        <dbReference type="ARBA" id="ARBA00022563"/>
    </source>
</evidence>
<dbReference type="GO" id="GO:0005737">
    <property type="term" value="C:cytoplasm"/>
    <property type="evidence" value="ECO:0007669"/>
    <property type="project" value="TreeGrafter"/>
</dbReference>
<dbReference type="Proteomes" id="UP000223749">
    <property type="component" value="Chromosome"/>
</dbReference>
<keyword evidence="4 6" id="KW-0554">One-carbon metabolism</keyword>
<evidence type="ECO:0000256" key="3">
    <source>
        <dbReference type="ARBA" id="ARBA00008085"/>
    </source>
</evidence>
<dbReference type="Gene3D" id="1.10.286.10">
    <property type="match status" value="1"/>
</dbReference>
<dbReference type="FunFam" id="3.30.1130.10:FF:000001">
    <property type="entry name" value="GTP cyclohydrolase 1"/>
    <property type="match status" value="1"/>
</dbReference>
<dbReference type="OrthoDB" id="9801207at2"/>
<dbReference type="PROSITE" id="PS00859">
    <property type="entry name" value="GTP_CYCLOHYDROL_1_1"/>
    <property type="match status" value="1"/>
</dbReference>
<evidence type="ECO:0000313" key="9">
    <source>
        <dbReference type="Proteomes" id="UP000223749"/>
    </source>
</evidence>
<dbReference type="InterPro" id="IPR020602">
    <property type="entry name" value="GTP_CycHdrlase_I_dom"/>
</dbReference>
<feature type="binding site" evidence="6">
    <location>
        <position position="124"/>
    </location>
    <ligand>
        <name>Zn(2+)</name>
        <dbReference type="ChEBI" id="CHEBI:29105"/>
    </ligand>
</feature>
<proteinExistence type="inferred from homology"/>
<comment type="catalytic activity">
    <reaction evidence="1 6">
        <text>GTP + H2O = 7,8-dihydroneopterin 3'-triphosphate + formate + H(+)</text>
        <dbReference type="Rhea" id="RHEA:17473"/>
        <dbReference type="ChEBI" id="CHEBI:15377"/>
        <dbReference type="ChEBI" id="CHEBI:15378"/>
        <dbReference type="ChEBI" id="CHEBI:15740"/>
        <dbReference type="ChEBI" id="CHEBI:37565"/>
        <dbReference type="ChEBI" id="CHEBI:58462"/>
        <dbReference type="EC" id="3.5.4.16"/>
    </reaction>
</comment>
<organism evidence="8 9">
    <name type="scientific">Pedobacter ginsengisoli</name>
    <dbReference type="NCBI Taxonomy" id="363852"/>
    <lineage>
        <taxon>Bacteria</taxon>
        <taxon>Pseudomonadati</taxon>
        <taxon>Bacteroidota</taxon>
        <taxon>Sphingobacteriia</taxon>
        <taxon>Sphingobacteriales</taxon>
        <taxon>Sphingobacteriaceae</taxon>
        <taxon>Pedobacter</taxon>
    </lineage>
</organism>
<keyword evidence="6" id="KW-0547">Nucleotide-binding</keyword>
<comment type="pathway">
    <text evidence="2 6">Cofactor biosynthesis; 7,8-dihydroneopterin triphosphate biosynthesis; 7,8-dihydroneopterin triphosphate from GTP: step 1/1.</text>
</comment>
<evidence type="ECO:0000256" key="5">
    <source>
        <dbReference type="ARBA" id="ARBA00022801"/>
    </source>
</evidence>
<dbReference type="GO" id="GO:0008270">
    <property type="term" value="F:zinc ion binding"/>
    <property type="evidence" value="ECO:0007669"/>
    <property type="project" value="UniProtKB-UniRule"/>
</dbReference>
<dbReference type="NCBIfam" id="TIGR00063">
    <property type="entry name" value="folE"/>
    <property type="match status" value="1"/>
</dbReference>
<dbReference type="GO" id="GO:0046654">
    <property type="term" value="P:tetrahydrofolate biosynthetic process"/>
    <property type="evidence" value="ECO:0007669"/>
    <property type="project" value="UniProtKB-UniRule"/>
</dbReference>
<gene>
    <name evidence="6" type="primary">folE</name>
    <name evidence="8" type="ORF">CPT03_08720</name>
</gene>
<protein>
    <recommendedName>
        <fullName evidence="6">GTP cyclohydrolase 1</fullName>
        <ecNumber evidence="6">3.5.4.16</ecNumber>
    </recommendedName>
    <alternativeName>
        <fullName evidence="6">GTP cyclohydrolase I</fullName>
        <shortName evidence="6">GTP-CH-I</shortName>
    </alternativeName>
</protein>
<evidence type="ECO:0000256" key="1">
    <source>
        <dbReference type="ARBA" id="ARBA00001052"/>
    </source>
</evidence>
<dbReference type="EMBL" id="CP024091">
    <property type="protein sequence ID" value="ATP56550.1"/>
    <property type="molecule type" value="Genomic_DNA"/>
</dbReference>
<feature type="domain" description="GTP cyclohydrolase I" evidence="7">
    <location>
        <begin position="54"/>
        <end position="230"/>
    </location>
</feature>
<dbReference type="SUPFAM" id="SSF55620">
    <property type="entry name" value="Tetrahydrobiopterin biosynthesis enzymes-like"/>
    <property type="match status" value="1"/>
</dbReference>
<evidence type="ECO:0000259" key="7">
    <source>
        <dbReference type="Pfam" id="PF01227"/>
    </source>
</evidence>
<keyword evidence="6" id="KW-0862">Zinc</keyword>
<name>A0A2D1U4L9_9SPHI</name>
<reference evidence="8 9" key="1">
    <citation type="submission" date="2017-10" db="EMBL/GenBank/DDBJ databases">
        <title>Whole genome of Pedobacter ginsengisoli T01R-27 isolated from tomato rhizosphere.</title>
        <authorList>
            <person name="Weon H.-Y."/>
            <person name="Lee S.A."/>
            <person name="Sang M.K."/>
            <person name="Song J."/>
        </authorList>
    </citation>
    <scope>NUCLEOTIDE SEQUENCE [LARGE SCALE GENOMIC DNA]</scope>
    <source>
        <strain evidence="8 9">T01R-27</strain>
    </source>
</reference>
<keyword evidence="6" id="KW-0479">Metal-binding</keyword>
<comment type="similarity">
    <text evidence="3 6">Belongs to the GTP cyclohydrolase I family.</text>
</comment>
<dbReference type="InterPro" id="IPR001474">
    <property type="entry name" value="GTP_CycHdrlase_I"/>
</dbReference>
<dbReference type="NCBIfam" id="NF006824">
    <property type="entry name" value="PRK09347.1-1"/>
    <property type="match status" value="1"/>
</dbReference>
<dbReference type="AlphaFoldDB" id="A0A2D1U4L9"/>
<dbReference type="NCBIfam" id="NF006826">
    <property type="entry name" value="PRK09347.1-3"/>
    <property type="match status" value="1"/>
</dbReference>
<dbReference type="GO" id="GO:0003934">
    <property type="term" value="F:GTP cyclohydrolase I activity"/>
    <property type="evidence" value="ECO:0007669"/>
    <property type="project" value="UniProtKB-UniRule"/>
</dbReference>
<feature type="binding site" evidence="6">
    <location>
        <position position="195"/>
    </location>
    <ligand>
        <name>Zn(2+)</name>
        <dbReference type="ChEBI" id="CHEBI:29105"/>
    </ligand>
</feature>
<keyword evidence="5 6" id="KW-0378">Hydrolase</keyword>
<dbReference type="Pfam" id="PF01227">
    <property type="entry name" value="GTP_cyclohydroI"/>
    <property type="match status" value="1"/>
</dbReference>
<dbReference type="PANTHER" id="PTHR11109:SF7">
    <property type="entry name" value="GTP CYCLOHYDROLASE 1"/>
    <property type="match status" value="1"/>
</dbReference>
<dbReference type="GO" id="GO:0006730">
    <property type="term" value="P:one-carbon metabolic process"/>
    <property type="evidence" value="ECO:0007669"/>
    <property type="project" value="UniProtKB-UniRule"/>
</dbReference>
<dbReference type="InterPro" id="IPR018234">
    <property type="entry name" value="GTP_CycHdrlase_I_CS"/>
</dbReference>
<keyword evidence="6" id="KW-0342">GTP-binding</keyword>
<dbReference type="InterPro" id="IPR043134">
    <property type="entry name" value="GTP-CH-I_N"/>
</dbReference>
<dbReference type="UniPathway" id="UPA00848">
    <property type="reaction ID" value="UER00151"/>
</dbReference>
<dbReference type="PANTHER" id="PTHR11109">
    <property type="entry name" value="GTP CYCLOHYDROLASE I"/>
    <property type="match status" value="1"/>
</dbReference>